<reference evidence="6" key="1">
    <citation type="submission" date="2020-05" db="EMBL/GenBank/DDBJ databases">
        <authorList>
            <person name="Chiriac C."/>
            <person name="Salcher M."/>
            <person name="Ghai R."/>
            <person name="Kavagutti S V."/>
        </authorList>
    </citation>
    <scope>NUCLEOTIDE SEQUENCE</scope>
</reference>
<dbReference type="EMBL" id="CAFBMK010000026">
    <property type="protein sequence ID" value="CAB4903166.1"/>
    <property type="molecule type" value="Genomic_DNA"/>
</dbReference>
<feature type="domain" description="Galactosyltransferase C-terminal" evidence="5">
    <location>
        <begin position="167"/>
        <end position="216"/>
    </location>
</feature>
<sequence length="392" mass="43048">MSLQATVVVPYFEDARLLDLVLRALELQTLPADAFEVVVADDGSRVAPDPGERPYAVSVVRQDDLGCRPGVARNVGSRLGTGPVLVWIDGDTVPEPAYLEELLRVCDGRRLTVGRRLHADLSATTPDELAAWLTTGEDPPERLPEPAWLAEGYAVSDDLARTDLRSYRYVISAVLACPRWLFERVGGFAEQINGYGGEDWEFARRCWLAGADFAHAPRAVAWHDGPDLGGRFEDVGAVKDGETLRIAGLITDPHLRGRGLLWPYPRFVVRFAMPKDVREVRRLACAEGLLRTGDVGVWLGTDAATASPDPRLHRGLPGPEVLGRAELIVDVHAPVRTDETSLEAWQAAAPARSASVVVRSPRDLALDLPCAELPEPEALPVDLQLERWFDRR</sequence>
<keyword evidence="3" id="KW-0808">Transferase</keyword>
<name>A0A6J7G7N5_9ZZZZ</name>
<evidence type="ECO:0000256" key="2">
    <source>
        <dbReference type="ARBA" id="ARBA00022676"/>
    </source>
</evidence>
<evidence type="ECO:0000313" key="6">
    <source>
        <dbReference type="EMBL" id="CAB4903166.1"/>
    </source>
</evidence>
<accession>A0A6J7G7N5</accession>
<dbReference type="Gene3D" id="3.90.550.10">
    <property type="entry name" value="Spore Coat Polysaccharide Biosynthesis Protein SpsA, Chain A"/>
    <property type="match status" value="1"/>
</dbReference>
<organism evidence="6">
    <name type="scientific">freshwater metagenome</name>
    <dbReference type="NCBI Taxonomy" id="449393"/>
    <lineage>
        <taxon>unclassified sequences</taxon>
        <taxon>metagenomes</taxon>
        <taxon>ecological metagenomes</taxon>
    </lineage>
</organism>
<dbReference type="SUPFAM" id="SSF53448">
    <property type="entry name" value="Nucleotide-diphospho-sugar transferases"/>
    <property type="match status" value="1"/>
</dbReference>
<comment type="similarity">
    <text evidence="1">Belongs to the glycosyltransferase 2 family.</text>
</comment>
<dbReference type="PANTHER" id="PTHR43179:SF12">
    <property type="entry name" value="GALACTOFURANOSYLTRANSFERASE GLFT2"/>
    <property type="match status" value="1"/>
</dbReference>
<dbReference type="InterPro" id="IPR029044">
    <property type="entry name" value="Nucleotide-diphossugar_trans"/>
</dbReference>
<dbReference type="InterPro" id="IPR001173">
    <property type="entry name" value="Glyco_trans_2-like"/>
</dbReference>
<evidence type="ECO:0000259" key="5">
    <source>
        <dbReference type="Pfam" id="PF02709"/>
    </source>
</evidence>
<feature type="domain" description="Glycosyltransferase 2-like" evidence="4">
    <location>
        <begin position="6"/>
        <end position="116"/>
    </location>
</feature>
<dbReference type="GO" id="GO:0016757">
    <property type="term" value="F:glycosyltransferase activity"/>
    <property type="evidence" value="ECO:0007669"/>
    <property type="project" value="UniProtKB-KW"/>
</dbReference>
<dbReference type="Pfam" id="PF00535">
    <property type="entry name" value="Glycos_transf_2"/>
    <property type="match status" value="1"/>
</dbReference>
<evidence type="ECO:0000256" key="3">
    <source>
        <dbReference type="ARBA" id="ARBA00022679"/>
    </source>
</evidence>
<dbReference type="Pfam" id="PF02709">
    <property type="entry name" value="Glyco_transf_7C"/>
    <property type="match status" value="1"/>
</dbReference>
<keyword evidence="2" id="KW-0328">Glycosyltransferase</keyword>
<dbReference type="InterPro" id="IPR027791">
    <property type="entry name" value="Galactosyl_T_C"/>
</dbReference>
<protein>
    <submittedName>
        <fullName evidence="6">Unannotated protein</fullName>
    </submittedName>
</protein>
<dbReference type="AlphaFoldDB" id="A0A6J7G7N5"/>
<evidence type="ECO:0000259" key="4">
    <source>
        <dbReference type="Pfam" id="PF00535"/>
    </source>
</evidence>
<proteinExistence type="inferred from homology"/>
<evidence type="ECO:0000256" key="1">
    <source>
        <dbReference type="ARBA" id="ARBA00006739"/>
    </source>
</evidence>
<dbReference type="PANTHER" id="PTHR43179">
    <property type="entry name" value="RHAMNOSYLTRANSFERASE WBBL"/>
    <property type="match status" value="1"/>
</dbReference>
<gene>
    <name evidence="6" type="ORF">UFOPK3564_00706</name>
</gene>